<reference evidence="1 2" key="1">
    <citation type="submission" date="2017-12" db="EMBL/GenBank/DDBJ databases">
        <title>Integrating genomic resources of turbot (Scophthalmus maximus) in depth evaluation of genetic and physical mapping variation across individuals.</title>
        <authorList>
            <person name="Martinez P."/>
        </authorList>
    </citation>
    <scope>NUCLEOTIDE SEQUENCE [LARGE SCALE GENOMIC DNA]</scope>
</reference>
<dbReference type="EMBL" id="CP026261">
    <property type="protein sequence ID" value="AWP19207.1"/>
    <property type="molecule type" value="Genomic_DNA"/>
</dbReference>
<keyword evidence="2" id="KW-1185">Reference proteome</keyword>
<evidence type="ECO:0000313" key="1">
    <source>
        <dbReference type="EMBL" id="AWP19207.1"/>
    </source>
</evidence>
<gene>
    <name evidence="1" type="ORF">SMAX5B_008709</name>
</gene>
<name>A0A2U9CRK8_SCOMX</name>
<accession>A0A2U9CRK8</accession>
<sequence>MLRIETRRLAVSFRGQDTLALGAKCEPLHDRAALFIRVLPDAVIDIIPPSL</sequence>
<evidence type="ECO:0000313" key="2">
    <source>
        <dbReference type="Proteomes" id="UP000246464"/>
    </source>
</evidence>
<dbReference type="Proteomes" id="UP000246464">
    <property type="component" value="Chromosome 19"/>
</dbReference>
<protein>
    <submittedName>
        <fullName evidence="1">Uncharacterized protein</fullName>
    </submittedName>
</protein>
<dbReference type="AlphaFoldDB" id="A0A2U9CRK8"/>
<organism evidence="1 2">
    <name type="scientific">Scophthalmus maximus</name>
    <name type="common">Turbot</name>
    <name type="synonym">Psetta maxima</name>
    <dbReference type="NCBI Taxonomy" id="52904"/>
    <lineage>
        <taxon>Eukaryota</taxon>
        <taxon>Metazoa</taxon>
        <taxon>Chordata</taxon>
        <taxon>Craniata</taxon>
        <taxon>Vertebrata</taxon>
        <taxon>Euteleostomi</taxon>
        <taxon>Actinopterygii</taxon>
        <taxon>Neopterygii</taxon>
        <taxon>Teleostei</taxon>
        <taxon>Neoteleostei</taxon>
        <taxon>Acanthomorphata</taxon>
        <taxon>Carangaria</taxon>
        <taxon>Pleuronectiformes</taxon>
        <taxon>Pleuronectoidei</taxon>
        <taxon>Scophthalmidae</taxon>
        <taxon>Scophthalmus</taxon>
    </lineage>
</organism>
<proteinExistence type="predicted"/>